<name>A0A2P2IKT6_RHIMU</name>
<protein>
    <submittedName>
        <fullName evidence="1">Serine hydroxymethyltransferase</fullName>
    </submittedName>
</protein>
<dbReference type="EMBL" id="GGEC01001335">
    <property type="protein sequence ID" value="MBW81818.1"/>
    <property type="molecule type" value="Transcribed_RNA"/>
</dbReference>
<organism evidence="1">
    <name type="scientific">Rhizophora mucronata</name>
    <name type="common">Asiatic mangrove</name>
    <dbReference type="NCBI Taxonomy" id="61149"/>
    <lineage>
        <taxon>Eukaryota</taxon>
        <taxon>Viridiplantae</taxon>
        <taxon>Streptophyta</taxon>
        <taxon>Embryophyta</taxon>
        <taxon>Tracheophyta</taxon>
        <taxon>Spermatophyta</taxon>
        <taxon>Magnoliopsida</taxon>
        <taxon>eudicotyledons</taxon>
        <taxon>Gunneridae</taxon>
        <taxon>Pentapetalae</taxon>
        <taxon>rosids</taxon>
        <taxon>fabids</taxon>
        <taxon>Malpighiales</taxon>
        <taxon>Rhizophoraceae</taxon>
        <taxon>Rhizophora</taxon>
    </lineage>
</organism>
<keyword evidence="1" id="KW-0489">Methyltransferase</keyword>
<dbReference type="GO" id="GO:0008168">
    <property type="term" value="F:methyltransferase activity"/>
    <property type="evidence" value="ECO:0007669"/>
    <property type="project" value="UniProtKB-KW"/>
</dbReference>
<dbReference type="GO" id="GO:0032259">
    <property type="term" value="P:methylation"/>
    <property type="evidence" value="ECO:0007669"/>
    <property type="project" value="UniProtKB-KW"/>
</dbReference>
<sequence length="62" mass="7340">MANRRLPLRRRRRLQSELRWNLGSSLDEPWFVPGGTSLFPSPIPIFMRLWRKRNKDSSGESS</sequence>
<accession>A0A2P2IKT6</accession>
<evidence type="ECO:0000313" key="1">
    <source>
        <dbReference type="EMBL" id="MBW81818.1"/>
    </source>
</evidence>
<keyword evidence="1" id="KW-0808">Transferase</keyword>
<proteinExistence type="predicted"/>
<dbReference type="AlphaFoldDB" id="A0A2P2IKT6"/>
<reference evidence="1" key="1">
    <citation type="submission" date="2018-02" db="EMBL/GenBank/DDBJ databases">
        <title>Rhizophora mucronata_Transcriptome.</title>
        <authorList>
            <person name="Meera S.P."/>
            <person name="Sreeshan A."/>
            <person name="Augustine A."/>
        </authorList>
    </citation>
    <scope>NUCLEOTIDE SEQUENCE</scope>
    <source>
        <tissue evidence="1">Leaf</tissue>
    </source>
</reference>